<protein>
    <submittedName>
        <fullName evidence="1">Uncharacterized protein</fullName>
    </submittedName>
</protein>
<accession>A0A0F9N2T6</accession>
<dbReference type="AlphaFoldDB" id="A0A0F9N2T6"/>
<name>A0A0F9N2T6_9ZZZZ</name>
<gene>
    <name evidence="1" type="ORF">LCGC14_1386320</name>
</gene>
<evidence type="ECO:0000313" key="1">
    <source>
        <dbReference type="EMBL" id="KKM75822.1"/>
    </source>
</evidence>
<dbReference type="EMBL" id="LAZR01008907">
    <property type="protein sequence ID" value="KKM75822.1"/>
    <property type="molecule type" value="Genomic_DNA"/>
</dbReference>
<organism evidence="1">
    <name type="scientific">marine sediment metagenome</name>
    <dbReference type="NCBI Taxonomy" id="412755"/>
    <lineage>
        <taxon>unclassified sequences</taxon>
        <taxon>metagenomes</taxon>
        <taxon>ecological metagenomes</taxon>
    </lineage>
</organism>
<sequence>MNKYNISPKAYKATQLIMACIVAALCLWAVYGIVKVFSPPPESGLAGSRSAGPARLMVKEIR</sequence>
<comment type="caution">
    <text evidence="1">The sequence shown here is derived from an EMBL/GenBank/DDBJ whole genome shotgun (WGS) entry which is preliminary data.</text>
</comment>
<reference evidence="1" key="1">
    <citation type="journal article" date="2015" name="Nature">
        <title>Complex archaea that bridge the gap between prokaryotes and eukaryotes.</title>
        <authorList>
            <person name="Spang A."/>
            <person name="Saw J.H."/>
            <person name="Jorgensen S.L."/>
            <person name="Zaremba-Niedzwiedzka K."/>
            <person name="Martijn J."/>
            <person name="Lind A.E."/>
            <person name="van Eijk R."/>
            <person name="Schleper C."/>
            <person name="Guy L."/>
            <person name="Ettema T.J."/>
        </authorList>
    </citation>
    <scope>NUCLEOTIDE SEQUENCE</scope>
</reference>
<proteinExistence type="predicted"/>